<accession>A0A9K3D3U2</accession>
<evidence type="ECO:0000313" key="1">
    <source>
        <dbReference type="EMBL" id="GIQ87115.1"/>
    </source>
</evidence>
<keyword evidence="2" id="KW-1185">Reference proteome</keyword>
<evidence type="ECO:0000313" key="2">
    <source>
        <dbReference type="Proteomes" id="UP000265618"/>
    </source>
</evidence>
<gene>
    <name evidence="1" type="ORF">KIPB_009089</name>
</gene>
<comment type="caution">
    <text evidence="1">The sequence shown here is derived from an EMBL/GenBank/DDBJ whole genome shotgun (WGS) entry which is preliminary data.</text>
</comment>
<protein>
    <submittedName>
        <fullName evidence="1">Uncharacterized protein</fullName>
    </submittedName>
</protein>
<sequence length="84" mass="9265">MNIKRDWASVVALPLSLSVDGEMRMSLRAAPARPAHGVLCIPLRDTPTGTREWSLSCDNASILSYVMGKDNTPERVQQICTTYT</sequence>
<dbReference type="Proteomes" id="UP000265618">
    <property type="component" value="Unassembled WGS sequence"/>
</dbReference>
<dbReference type="AlphaFoldDB" id="A0A9K3D3U2"/>
<proteinExistence type="predicted"/>
<organism evidence="1 2">
    <name type="scientific">Kipferlia bialata</name>
    <dbReference type="NCBI Taxonomy" id="797122"/>
    <lineage>
        <taxon>Eukaryota</taxon>
        <taxon>Metamonada</taxon>
        <taxon>Carpediemonas-like organisms</taxon>
        <taxon>Kipferlia</taxon>
    </lineage>
</organism>
<name>A0A9K3D3U2_9EUKA</name>
<feature type="non-terminal residue" evidence="1">
    <location>
        <position position="1"/>
    </location>
</feature>
<reference evidence="1 2" key="1">
    <citation type="journal article" date="2018" name="PLoS ONE">
        <title>The draft genome of Kipferlia bialata reveals reductive genome evolution in fornicate parasites.</title>
        <authorList>
            <person name="Tanifuji G."/>
            <person name="Takabayashi S."/>
            <person name="Kume K."/>
            <person name="Takagi M."/>
            <person name="Nakayama T."/>
            <person name="Kamikawa R."/>
            <person name="Inagaki Y."/>
            <person name="Hashimoto T."/>
        </authorList>
    </citation>
    <scope>NUCLEOTIDE SEQUENCE [LARGE SCALE GENOMIC DNA]</scope>
    <source>
        <strain evidence="1">NY0173</strain>
    </source>
</reference>
<dbReference type="EMBL" id="BDIP01002981">
    <property type="protein sequence ID" value="GIQ87115.1"/>
    <property type="molecule type" value="Genomic_DNA"/>
</dbReference>